<evidence type="ECO:0000313" key="2">
    <source>
        <dbReference type="EMBL" id="VEL22742.1"/>
    </source>
</evidence>
<sequence length="120" mass="13434">MLELNTFKLYPRYPWDECRLHICLNTLTDIFSLSSEHGEILTFEDEDVKASIEEESDTAPGTRLQESAMRRARSADQRGEGSNRLQNQAVVLPMMSGSAAADFGAISTEEWDSTESDNEA</sequence>
<evidence type="ECO:0000313" key="3">
    <source>
        <dbReference type="Proteomes" id="UP000784294"/>
    </source>
</evidence>
<feature type="region of interest" description="Disordered" evidence="1">
    <location>
        <begin position="48"/>
        <end position="90"/>
    </location>
</feature>
<dbReference type="EMBL" id="CAAALY010058168">
    <property type="protein sequence ID" value="VEL22742.1"/>
    <property type="molecule type" value="Genomic_DNA"/>
</dbReference>
<dbReference type="Proteomes" id="UP000784294">
    <property type="component" value="Unassembled WGS sequence"/>
</dbReference>
<comment type="caution">
    <text evidence="2">The sequence shown here is derived from an EMBL/GenBank/DDBJ whole genome shotgun (WGS) entry which is preliminary data.</text>
</comment>
<dbReference type="AlphaFoldDB" id="A0A3S5BX91"/>
<organism evidence="2 3">
    <name type="scientific">Protopolystoma xenopodis</name>
    <dbReference type="NCBI Taxonomy" id="117903"/>
    <lineage>
        <taxon>Eukaryota</taxon>
        <taxon>Metazoa</taxon>
        <taxon>Spiralia</taxon>
        <taxon>Lophotrochozoa</taxon>
        <taxon>Platyhelminthes</taxon>
        <taxon>Monogenea</taxon>
        <taxon>Polyopisthocotylea</taxon>
        <taxon>Polystomatidea</taxon>
        <taxon>Polystomatidae</taxon>
        <taxon>Protopolystoma</taxon>
    </lineage>
</organism>
<feature type="compositionally biased region" description="Acidic residues" evidence="1">
    <location>
        <begin position="48"/>
        <end position="57"/>
    </location>
</feature>
<accession>A0A3S5BX91</accession>
<protein>
    <submittedName>
        <fullName evidence="2">Uncharacterized protein</fullName>
    </submittedName>
</protein>
<reference evidence="2" key="1">
    <citation type="submission" date="2018-11" db="EMBL/GenBank/DDBJ databases">
        <authorList>
            <consortium name="Pathogen Informatics"/>
        </authorList>
    </citation>
    <scope>NUCLEOTIDE SEQUENCE</scope>
</reference>
<gene>
    <name evidence="2" type="ORF">PXEA_LOCUS16182</name>
</gene>
<evidence type="ECO:0000256" key="1">
    <source>
        <dbReference type="SAM" id="MobiDB-lite"/>
    </source>
</evidence>
<proteinExistence type="predicted"/>
<keyword evidence="3" id="KW-1185">Reference proteome</keyword>
<name>A0A3S5BX91_9PLAT</name>